<proteinExistence type="predicted"/>
<dbReference type="Proteomes" id="UP000775547">
    <property type="component" value="Unassembled WGS sequence"/>
</dbReference>
<evidence type="ECO:0000256" key="1">
    <source>
        <dbReference type="SAM" id="MobiDB-lite"/>
    </source>
</evidence>
<evidence type="ECO:0000313" key="3">
    <source>
        <dbReference type="Proteomes" id="UP000775547"/>
    </source>
</evidence>
<comment type="caution">
    <text evidence="2">The sequence shown here is derived from an EMBL/GenBank/DDBJ whole genome shotgun (WGS) entry which is preliminary data.</text>
</comment>
<accession>A0A9P7G5I4</accession>
<name>A0A9P7G5I4_9AGAR</name>
<reference evidence="2" key="2">
    <citation type="submission" date="2021-10" db="EMBL/GenBank/DDBJ databases">
        <title>Phylogenomics reveals ancestral predisposition of the termite-cultivated fungus Termitomyces towards a domesticated lifestyle.</title>
        <authorList>
            <person name="Auxier B."/>
            <person name="Grum-Grzhimaylo A."/>
            <person name="Cardenas M.E."/>
            <person name="Lodge J.D."/>
            <person name="Laessoe T."/>
            <person name="Pedersen O."/>
            <person name="Smith M.E."/>
            <person name="Kuyper T.W."/>
            <person name="Franco-Molano E.A."/>
            <person name="Baroni T.J."/>
            <person name="Aanen D.K."/>
        </authorList>
    </citation>
    <scope>NUCLEOTIDE SEQUENCE</scope>
    <source>
        <strain evidence="2">AP01</strain>
        <tissue evidence="2">Mycelium</tissue>
    </source>
</reference>
<gene>
    <name evidence="2" type="ORF">DXG03_001299</name>
</gene>
<dbReference type="EMBL" id="JABCKV010000125">
    <property type="protein sequence ID" value="KAG5643249.1"/>
    <property type="molecule type" value="Genomic_DNA"/>
</dbReference>
<reference evidence="2" key="1">
    <citation type="submission" date="2020-07" db="EMBL/GenBank/DDBJ databases">
        <authorList>
            <person name="Nieuwenhuis M."/>
            <person name="Van De Peppel L.J.J."/>
        </authorList>
    </citation>
    <scope>NUCLEOTIDE SEQUENCE</scope>
    <source>
        <strain evidence="2">AP01</strain>
        <tissue evidence="2">Mycelium</tissue>
    </source>
</reference>
<dbReference type="AlphaFoldDB" id="A0A9P7G5I4"/>
<sequence>MPVRIFLLDCEYELTSPLDPYNFNKLAAALGKPDNPSHHTPYLYGVQQARVRDSEIAQNTAERLVENRGLSADELVIHLQRDGLLPCQPTYCASQNDHLPSAADGRAQGPPTKPYIKLITIKSLTVPIVPCEDISPISKQSSYRMTTKLASGGPLRKNSGPTGPQWDRHWDDKKLDF</sequence>
<evidence type="ECO:0000313" key="2">
    <source>
        <dbReference type="EMBL" id="KAG5643249.1"/>
    </source>
</evidence>
<keyword evidence="3" id="KW-1185">Reference proteome</keyword>
<feature type="compositionally biased region" description="Basic and acidic residues" evidence="1">
    <location>
        <begin position="166"/>
        <end position="177"/>
    </location>
</feature>
<protein>
    <submittedName>
        <fullName evidence="2">Uncharacterized protein</fullName>
    </submittedName>
</protein>
<organism evidence="2 3">
    <name type="scientific">Asterophora parasitica</name>
    <dbReference type="NCBI Taxonomy" id="117018"/>
    <lineage>
        <taxon>Eukaryota</taxon>
        <taxon>Fungi</taxon>
        <taxon>Dikarya</taxon>
        <taxon>Basidiomycota</taxon>
        <taxon>Agaricomycotina</taxon>
        <taxon>Agaricomycetes</taxon>
        <taxon>Agaricomycetidae</taxon>
        <taxon>Agaricales</taxon>
        <taxon>Tricholomatineae</taxon>
        <taxon>Lyophyllaceae</taxon>
        <taxon>Asterophora</taxon>
    </lineage>
</organism>
<feature type="region of interest" description="Disordered" evidence="1">
    <location>
        <begin position="148"/>
        <end position="177"/>
    </location>
</feature>